<dbReference type="InterPro" id="IPR036291">
    <property type="entry name" value="NAD(P)-bd_dom_sf"/>
</dbReference>
<reference evidence="4" key="1">
    <citation type="submission" date="2017-02" db="EMBL/GenBank/DDBJ databases">
        <authorList>
            <person name="Tafer H."/>
            <person name="Lopandic K."/>
        </authorList>
    </citation>
    <scope>NUCLEOTIDE SEQUENCE [LARGE SCALE GENOMIC DNA]</scope>
    <source>
        <strain evidence="4">CBS 366.77</strain>
    </source>
</reference>
<evidence type="ECO:0000256" key="1">
    <source>
        <dbReference type="ARBA" id="ARBA00006484"/>
    </source>
</evidence>
<dbReference type="InterPro" id="IPR051468">
    <property type="entry name" value="Fungal_SecMetab_SDRs"/>
</dbReference>
<dbReference type="GO" id="GO:0016491">
    <property type="term" value="F:oxidoreductase activity"/>
    <property type="evidence" value="ECO:0007669"/>
    <property type="project" value="TreeGrafter"/>
</dbReference>
<dbReference type="AlphaFoldDB" id="A0A3A2ZLR9"/>
<dbReference type="EMBL" id="MVGC01000321">
    <property type="protein sequence ID" value="RJE20294.1"/>
    <property type="molecule type" value="Genomic_DNA"/>
</dbReference>
<evidence type="ECO:0000313" key="3">
    <source>
        <dbReference type="EMBL" id="RJE20294.1"/>
    </source>
</evidence>
<dbReference type="PRINTS" id="PR00080">
    <property type="entry name" value="SDRFAMILY"/>
</dbReference>
<organism evidence="3 4">
    <name type="scientific">Aspergillus sclerotialis</name>
    <dbReference type="NCBI Taxonomy" id="2070753"/>
    <lineage>
        <taxon>Eukaryota</taxon>
        <taxon>Fungi</taxon>
        <taxon>Dikarya</taxon>
        <taxon>Ascomycota</taxon>
        <taxon>Pezizomycotina</taxon>
        <taxon>Eurotiomycetes</taxon>
        <taxon>Eurotiomycetidae</taxon>
        <taxon>Eurotiales</taxon>
        <taxon>Aspergillaceae</taxon>
        <taxon>Aspergillus</taxon>
        <taxon>Aspergillus subgen. Polypaecilum</taxon>
    </lineage>
</organism>
<gene>
    <name evidence="3" type="ORF">PHISCL_07379</name>
</gene>
<comment type="caution">
    <text evidence="3">The sequence shown here is derived from an EMBL/GenBank/DDBJ whole genome shotgun (WGS) entry which is preliminary data.</text>
</comment>
<dbReference type="OrthoDB" id="7289984at2759"/>
<dbReference type="CDD" id="cd05325">
    <property type="entry name" value="carb_red_sniffer_like_SDR_c"/>
    <property type="match status" value="1"/>
</dbReference>
<evidence type="ECO:0000256" key="2">
    <source>
        <dbReference type="RuleBase" id="RU000363"/>
    </source>
</evidence>
<keyword evidence="4" id="KW-1185">Reference proteome</keyword>
<dbReference type="Gene3D" id="3.40.50.720">
    <property type="entry name" value="NAD(P)-binding Rossmann-like Domain"/>
    <property type="match status" value="1"/>
</dbReference>
<dbReference type="Pfam" id="PF00106">
    <property type="entry name" value="adh_short"/>
    <property type="match status" value="1"/>
</dbReference>
<sequence>MASYLITGTSRGIGLAMADMLATKPASEISVIFAAARTETDELKQLVVKADGRVKLIKIDVTDESSAKAAAGEVGKLLNGNGLDVLVNNVGIINFTPDGIENMTDLESSFTTNVTSTHLVTSAFLPLLKKGSLKKVVNISTTLGSIKMSPTYSLFPVPAYKISKAALNMLTVQYALSFKDQGFTFLAISPGWVRTNLGGKTADLSVEQSSQAVLDIIFRATTAENGKFFNVRVPGWEKAEGLNQYDGAEVPW</sequence>
<evidence type="ECO:0000313" key="4">
    <source>
        <dbReference type="Proteomes" id="UP000266188"/>
    </source>
</evidence>
<dbReference type="GO" id="GO:0005737">
    <property type="term" value="C:cytoplasm"/>
    <property type="evidence" value="ECO:0007669"/>
    <property type="project" value="TreeGrafter"/>
</dbReference>
<dbReference type="SUPFAM" id="SSF51735">
    <property type="entry name" value="NAD(P)-binding Rossmann-fold domains"/>
    <property type="match status" value="1"/>
</dbReference>
<accession>A0A3A2ZLR9</accession>
<protein>
    <submittedName>
        <fullName evidence="3">Short chain oxidoreductase CsgA</fullName>
    </submittedName>
</protein>
<dbReference type="PANTHER" id="PTHR43544:SF36">
    <property type="entry name" value="CHAIN OXIDOREDUCTASE (CSGA), PUTATIVE (AFU_ORTHOLOGUE AFUA_4G00910)-RELATED"/>
    <property type="match status" value="1"/>
</dbReference>
<comment type="similarity">
    <text evidence="1 2">Belongs to the short-chain dehydrogenases/reductases (SDR) family.</text>
</comment>
<dbReference type="Proteomes" id="UP000266188">
    <property type="component" value="Unassembled WGS sequence"/>
</dbReference>
<dbReference type="PANTHER" id="PTHR43544">
    <property type="entry name" value="SHORT-CHAIN DEHYDROGENASE/REDUCTASE"/>
    <property type="match status" value="1"/>
</dbReference>
<dbReference type="InterPro" id="IPR002347">
    <property type="entry name" value="SDR_fam"/>
</dbReference>
<dbReference type="PRINTS" id="PR00081">
    <property type="entry name" value="GDHRDH"/>
</dbReference>
<proteinExistence type="inferred from homology"/>
<name>A0A3A2ZLR9_9EURO</name>